<name>A0ACB6FQU8_9PLEO</name>
<proteinExistence type="predicted"/>
<accession>A0ACB6FQU8</accession>
<comment type="caution">
    <text evidence="1">The sequence shown here is derived from an EMBL/GenBank/DDBJ whole genome shotgun (WGS) entry which is preliminary data.</text>
</comment>
<gene>
    <name evidence="1" type="ORF">AG0111_0g5046</name>
</gene>
<sequence length="43" mass="4421">MAVKKALRGPLLAFDPLAIGAAPQTLEAARRTRPSNAPAPQPG</sequence>
<reference evidence="1 2" key="1">
    <citation type="journal article" date="2019" name="bioRxiv">
        <title>Genomics, evolutionary history and diagnostics of the Alternaria alternata species group including apple and Asian pear pathotypes.</title>
        <authorList>
            <person name="Armitage A.D."/>
            <person name="Cockerton H.M."/>
            <person name="Sreenivasaprasad S."/>
            <person name="Woodhall J.W."/>
            <person name="Lane C.R."/>
            <person name="Harrison R.J."/>
            <person name="Clarkson J.P."/>
        </authorList>
    </citation>
    <scope>NUCLEOTIDE SEQUENCE [LARGE SCALE GENOMIC DNA]</scope>
    <source>
        <strain evidence="1 2">FERA 650</strain>
    </source>
</reference>
<protein>
    <submittedName>
        <fullName evidence="1">Uncharacterized protein</fullName>
    </submittedName>
</protein>
<evidence type="ECO:0000313" key="2">
    <source>
        <dbReference type="Proteomes" id="UP000293547"/>
    </source>
</evidence>
<organism evidence="1 2">
    <name type="scientific">Alternaria gaisen</name>
    <dbReference type="NCBI Taxonomy" id="167740"/>
    <lineage>
        <taxon>Eukaryota</taxon>
        <taxon>Fungi</taxon>
        <taxon>Dikarya</taxon>
        <taxon>Ascomycota</taxon>
        <taxon>Pezizomycotina</taxon>
        <taxon>Dothideomycetes</taxon>
        <taxon>Pleosporomycetidae</taxon>
        <taxon>Pleosporales</taxon>
        <taxon>Pleosporineae</taxon>
        <taxon>Pleosporaceae</taxon>
        <taxon>Alternaria</taxon>
        <taxon>Alternaria sect. Alternaria</taxon>
    </lineage>
</organism>
<keyword evidence="2" id="KW-1185">Reference proteome</keyword>
<dbReference type="EMBL" id="PDWZ02000004">
    <property type="protein sequence ID" value="KAB2106783.1"/>
    <property type="molecule type" value="Genomic_DNA"/>
</dbReference>
<evidence type="ECO:0000313" key="1">
    <source>
        <dbReference type="EMBL" id="KAB2106783.1"/>
    </source>
</evidence>
<dbReference type="Proteomes" id="UP000293547">
    <property type="component" value="Unassembled WGS sequence"/>
</dbReference>